<evidence type="ECO:0000256" key="3">
    <source>
        <dbReference type="ARBA" id="ARBA00023163"/>
    </source>
</evidence>
<name>A0A6J4VNZ7_9BACT</name>
<accession>A0A6J4VNZ7</accession>
<dbReference type="InterPro" id="IPR046335">
    <property type="entry name" value="LacI/GalR-like_sensor"/>
</dbReference>
<organism evidence="5">
    <name type="scientific">uncultured Thermomicrobiales bacterium</name>
    <dbReference type="NCBI Taxonomy" id="1645740"/>
    <lineage>
        <taxon>Bacteria</taxon>
        <taxon>Pseudomonadati</taxon>
        <taxon>Thermomicrobiota</taxon>
        <taxon>Thermomicrobia</taxon>
        <taxon>Thermomicrobiales</taxon>
        <taxon>environmental samples</taxon>
    </lineage>
</organism>
<feature type="domain" description="HTH lacI-type" evidence="4">
    <location>
        <begin position="2"/>
        <end position="56"/>
    </location>
</feature>
<dbReference type="Gene3D" id="1.10.260.40">
    <property type="entry name" value="lambda repressor-like DNA-binding domains"/>
    <property type="match status" value="1"/>
</dbReference>
<dbReference type="GO" id="GO:0000976">
    <property type="term" value="F:transcription cis-regulatory region binding"/>
    <property type="evidence" value="ECO:0007669"/>
    <property type="project" value="TreeGrafter"/>
</dbReference>
<protein>
    <recommendedName>
        <fullName evidence="4">HTH lacI-type domain-containing protein</fullName>
    </recommendedName>
</protein>
<dbReference type="PROSITE" id="PS00356">
    <property type="entry name" value="HTH_LACI_1"/>
    <property type="match status" value="1"/>
</dbReference>
<keyword evidence="2" id="KW-0238">DNA-binding</keyword>
<proteinExistence type="predicted"/>
<dbReference type="CDD" id="cd01392">
    <property type="entry name" value="HTH_LacI"/>
    <property type="match status" value="1"/>
</dbReference>
<gene>
    <name evidence="5" type="ORF">AVDCRST_MAG59-5145</name>
</gene>
<dbReference type="GO" id="GO:0003700">
    <property type="term" value="F:DNA-binding transcription factor activity"/>
    <property type="evidence" value="ECO:0007669"/>
    <property type="project" value="TreeGrafter"/>
</dbReference>
<dbReference type="InterPro" id="IPR028082">
    <property type="entry name" value="Peripla_BP_I"/>
</dbReference>
<dbReference type="SUPFAM" id="SSF47413">
    <property type="entry name" value="lambda repressor-like DNA-binding domains"/>
    <property type="match status" value="1"/>
</dbReference>
<reference evidence="5" key="1">
    <citation type="submission" date="2020-02" db="EMBL/GenBank/DDBJ databases">
        <authorList>
            <person name="Meier V. D."/>
        </authorList>
    </citation>
    <scope>NUCLEOTIDE SEQUENCE</scope>
    <source>
        <strain evidence="5">AVDCRST_MAG59</strain>
    </source>
</reference>
<dbReference type="Pfam" id="PF00356">
    <property type="entry name" value="LacI"/>
    <property type="match status" value="1"/>
</dbReference>
<dbReference type="AlphaFoldDB" id="A0A6J4VNZ7"/>
<keyword evidence="3" id="KW-0804">Transcription</keyword>
<sequence length="347" mass="36260">MATMADIARTANVSVSTVSYALSGKRPISADTRRRVLAAMDEAGFRPHAAGRALASRRSRTVGLLFPAVGKGVTELQLEFFTSAAEAAGEHGYAFILSTAPNDDAEVLRLSRDGVVDGLILMEIRRQDPRVALLRAEGVPFTLIGHCDENVGYSFVDLDFARALETAVAHLAGLGHREVAFVNTSAALLEAGYGPAVRSLAGFESALARFGLRGHHVACEPTRDAGLELTDHLVAEFPAVTAVVSINREALGALVGRAYELGVAIPGDLSVVGVLSERLARLFSPPLTTVDFPVAAMARLGTELLIRQLEGGGAGPTQTMFDGALAVRSSSGPAPARASPVLAAAAR</sequence>
<dbReference type="CDD" id="cd06267">
    <property type="entry name" value="PBP1_LacI_sugar_binding-like"/>
    <property type="match status" value="1"/>
</dbReference>
<evidence type="ECO:0000259" key="4">
    <source>
        <dbReference type="PROSITE" id="PS50932"/>
    </source>
</evidence>
<dbReference type="EMBL" id="CADCWF010000366">
    <property type="protein sequence ID" value="CAA9583937.1"/>
    <property type="molecule type" value="Genomic_DNA"/>
</dbReference>
<dbReference type="SMART" id="SM00354">
    <property type="entry name" value="HTH_LACI"/>
    <property type="match status" value="1"/>
</dbReference>
<dbReference type="PROSITE" id="PS50932">
    <property type="entry name" value="HTH_LACI_2"/>
    <property type="match status" value="1"/>
</dbReference>
<dbReference type="InterPro" id="IPR010982">
    <property type="entry name" value="Lambda_DNA-bd_dom_sf"/>
</dbReference>
<dbReference type="InterPro" id="IPR000843">
    <property type="entry name" value="HTH_LacI"/>
</dbReference>
<evidence type="ECO:0000256" key="1">
    <source>
        <dbReference type="ARBA" id="ARBA00023015"/>
    </source>
</evidence>
<dbReference type="SUPFAM" id="SSF53822">
    <property type="entry name" value="Periplasmic binding protein-like I"/>
    <property type="match status" value="1"/>
</dbReference>
<keyword evidence="1" id="KW-0805">Transcription regulation</keyword>
<dbReference type="Pfam" id="PF13377">
    <property type="entry name" value="Peripla_BP_3"/>
    <property type="match status" value="1"/>
</dbReference>
<dbReference type="PANTHER" id="PTHR30146">
    <property type="entry name" value="LACI-RELATED TRANSCRIPTIONAL REPRESSOR"/>
    <property type="match status" value="1"/>
</dbReference>
<evidence type="ECO:0000313" key="5">
    <source>
        <dbReference type="EMBL" id="CAA9583937.1"/>
    </source>
</evidence>
<dbReference type="PANTHER" id="PTHR30146:SF153">
    <property type="entry name" value="LACTOSE OPERON REPRESSOR"/>
    <property type="match status" value="1"/>
</dbReference>
<evidence type="ECO:0000256" key="2">
    <source>
        <dbReference type="ARBA" id="ARBA00023125"/>
    </source>
</evidence>
<dbReference type="Gene3D" id="3.40.50.2300">
    <property type="match status" value="2"/>
</dbReference>